<evidence type="ECO:0000313" key="9">
    <source>
        <dbReference type="Proteomes" id="UP000516437"/>
    </source>
</evidence>
<evidence type="ECO:0000313" key="8">
    <source>
        <dbReference type="EMBL" id="KAB1206378.1"/>
    </source>
</evidence>
<keyword evidence="9" id="KW-1185">Reference proteome</keyword>
<keyword evidence="3" id="KW-0238">DNA-binding</keyword>
<evidence type="ECO:0000256" key="5">
    <source>
        <dbReference type="ARBA" id="ARBA00023242"/>
    </source>
</evidence>
<evidence type="ECO:0000256" key="3">
    <source>
        <dbReference type="ARBA" id="ARBA00023125"/>
    </source>
</evidence>
<keyword evidence="2" id="KW-0805">Transcription regulation</keyword>
<reference evidence="8 9" key="1">
    <citation type="journal article" date="2019" name="Plant Biotechnol. J.">
        <title>The red bayberry genome and genetic basis of sex determination.</title>
        <authorList>
            <person name="Jia H.M."/>
            <person name="Jia H.J."/>
            <person name="Cai Q.L."/>
            <person name="Wang Y."/>
            <person name="Zhao H.B."/>
            <person name="Yang W.F."/>
            <person name="Wang G.Y."/>
            <person name="Li Y.H."/>
            <person name="Zhan D.L."/>
            <person name="Shen Y.T."/>
            <person name="Niu Q.F."/>
            <person name="Chang L."/>
            <person name="Qiu J."/>
            <person name="Zhao L."/>
            <person name="Xie H.B."/>
            <person name="Fu W.Y."/>
            <person name="Jin J."/>
            <person name="Li X.W."/>
            <person name="Jiao Y."/>
            <person name="Zhou C.C."/>
            <person name="Tu T."/>
            <person name="Chai C.Y."/>
            <person name="Gao J.L."/>
            <person name="Fan L.J."/>
            <person name="van de Weg E."/>
            <person name="Wang J.Y."/>
            <person name="Gao Z.S."/>
        </authorList>
    </citation>
    <scope>NUCLEOTIDE SEQUENCE [LARGE SCALE GENOMIC DNA]</scope>
    <source>
        <tissue evidence="8">Leaves</tissue>
    </source>
</reference>
<comment type="subcellular location">
    <subcellularLocation>
        <location evidence="1">Nucleus</location>
    </subcellularLocation>
</comment>
<dbReference type="InterPro" id="IPR045239">
    <property type="entry name" value="bHLH95_bHLH"/>
</dbReference>
<dbReference type="GO" id="GO:0046983">
    <property type="term" value="F:protein dimerization activity"/>
    <property type="evidence" value="ECO:0007669"/>
    <property type="project" value="InterPro"/>
</dbReference>
<gene>
    <name evidence="8" type="ORF">CJ030_MR7G018891</name>
</gene>
<feature type="compositionally biased region" description="Basic and acidic residues" evidence="6">
    <location>
        <begin position="370"/>
        <end position="384"/>
    </location>
</feature>
<dbReference type="GO" id="GO:0000978">
    <property type="term" value="F:RNA polymerase II cis-regulatory region sequence-specific DNA binding"/>
    <property type="evidence" value="ECO:0007669"/>
    <property type="project" value="TreeGrafter"/>
</dbReference>
<dbReference type="PANTHER" id="PTHR16223:SF383">
    <property type="entry name" value="TRANSCRIPTION FACTOR BHLH111"/>
    <property type="match status" value="1"/>
</dbReference>
<evidence type="ECO:0000256" key="4">
    <source>
        <dbReference type="ARBA" id="ARBA00023163"/>
    </source>
</evidence>
<feature type="domain" description="BHLH" evidence="7">
    <location>
        <begin position="383"/>
        <end position="432"/>
    </location>
</feature>
<evidence type="ECO:0000256" key="1">
    <source>
        <dbReference type="ARBA" id="ARBA00004123"/>
    </source>
</evidence>
<dbReference type="GO" id="GO:0000981">
    <property type="term" value="F:DNA-binding transcription factor activity, RNA polymerase II-specific"/>
    <property type="evidence" value="ECO:0007669"/>
    <property type="project" value="TreeGrafter"/>
</dbReference>
<dbReference type="SUPFAM" id="SSF47459">
    <property type="entry name" value="HLH, helix-loop-helix DNA-binding domain"/>
    <property type="match status" value="1"/>
</dbReference>
<evidence type="ECO:0000259" key="7">
    <source>
        <dbReference type="PROSITE" id="PS50888"/>
    </source>
</evidence>
<dbReference type="OrthoDB" id="663846at2759"/>
<feature type="region of interest" description="Disordered" evidence="6">
    <location>
        <begin position="348"/>
        <end position="393"/>
    </location>
</feature>
<keyword evidence="4" id="KW-0804">Transcription</keyword>
<sequence length="508" mass="55941">MAEECTESSVATSSPTPPYLWDLHASSLSSWNNSNLWGNQNPNSNSSCEEEVSISTSFTNVSNHSGLTVESSRRLVETASSNELIGDHASDNNLWSHLLLSVGSNGELQRDQDGEENFVDALSSKSMSTGIFEPACDYLKKLDNSWELTNSTSLNHFDKHLSGFSESILDNERLTKLSNQVSTWSIAPPHDPDVHGQFNSQQCNISLSSTRDHYQHPDPYDHMKQTFGDSSPCCLGPTRTSGLFSRNGQDLEVMRERLDTEVPLSLLRGTLNSNGVGFPVGLNSSFVGDKIGNYNGSPNSSSKPIRSFEDVISFGNRIGKPLVLDVHAPNFCSKSTKYSSEYKKQALQISSPTRVHSKGQGTANEGKRKRSEDGSDSVLKKPKNDSSTSSSLKAPKVKLADRITALQQIVSPFGKTDTASVLFEAIQYITFLQEQVQLLISNPYTKTNPHKDPWGGFDRKDKGAETKPDLRSRGLCLVPISCTPQIYRENAGSDYWSTTPAYRGCLYR</sequence>
<feature type="compositionally biased region" description="Polar residues" evidence="6">
    <location>
        <begin position="348"/>
        <end position="363"/>
    </location>
</feature>
<dbReference type="Gene3D" id="4.10.280.10">
    <property type="entry name" value="Helix-loop-helix DNA-binding domain"/>
    <property type="match status" value="1"/>
</dbReference>
<dbReference type="PANTHER" id="PTHR16223">
    <property type="entry name" value="TRANSCRIPTION FACTOR BHLH83-RELATED"/>
    <property type="match status" value="1"/>
</dbReference>
<protein>
    <recommendedName>
        <fullName evidence="7">BHLH domain-containing protein</fullName>
    </recommendedName>
</protein>
<evidence type="ECO:0000256" key="2">
    <source>
        <dbReference type="ARBA" id="ARBA00023015"/>
    </source>
</evidence>
<dbReference type="PROSITE" id="PS50888">
    <property type="entry name" value="BHLH"/>
    <property type="match status" value="1"/>
</dbReference>
<dbReference type="CDD" id="cd11393">
    <property type="entry name" value="bHLH_AtbHLH_like"/>
    <property type="match status" value="1"/>
</dbReference>
<keyword evidence="5" id="KW-0539">Nucleus</keyword>
<dbReference type="GO" id="GO:0005634">
    <property type="term" value="C:nucleus"/>
    <property type="evidence" value="ECO:0007669"/>
    <property type="project" value="UniProtKB-SubCell"/>
</dbReference>
<proteinExistence type="predicted"/>
<dbReference type="InterPro" id="IPR036638">
    <property type="entry name" value="HLH_DNA-bd_sf"/>
</dbReference>
<evidence type="ECO:0000256" key="6">
    <source>
        <dbReference type="SAM" id="MobiDB-lite"/>
    </source>
</evidence>
<comment type="caution">
    <text evidence="8">The sequence shown here is derived from an EMBL/GenBank/DDBJ whole genome shotgun (WGS) entry which is preliminary data.</text>
</comment>
<organism evidence="8 9">
    <name type="scientific">Morella rubra</name>
    <name type="common">Chinese bayberry</name>
    <dbReference type="NCBI Taxonomy" id="262757"/>
    <lineage>
        <taxon>Eukaryota</taxon>
        <taxon>Viridiplantae</taxon>
        <taxon>Streptophyta</taxon>
        <taxon>Embryophyta</taxon>
        <taxon>Tracheophyta</taxon>
        <taxon>Spermatophyta</taxon>
        <taxon>Magnoliopsida</taxon>
        <taxon>eudicotyledons</taxon>
        <taxon>Gunneridae</taxon>
        <taxon>Pentapetalae</taxon>
        <taxon>rosids</taxon>
        <taxon>fabids</taxon>
        <taxon>Fagales</taxon>
        <taxon>Myricaceae</taxon>
        <taxon>Morella</taxon>
    </lineage>
</organism>
<name>A0A6A1V2Z1_9ROSI</name>
<dbReference type="InterPro" id="IPR045843">
    <property type="entry name" value="IND-like"/>
</dbReference>
<dbReference type="Proteomes" id="UP000516437">
    <property type="component" value="Chromosome 7"/>
</dbReference>
<dbReference type="AlphaFoldDB" id="A0A6A1V2Z1"/>
<dbReference type="InterPro" id="IPR011598">
    <property type="entry name" value="bHLH_dom"/>
</dbReference>
<accession>A0A6A1V2Z1</accession>
<dbReference type="EMBL" id="RXIC02000025">
    <property type="protein sequence ID" value="KAB1206378.1"/>
    <property type="molecule type" value="Genomic_DNA"/>
</dbReference>